<organism evidence="2 3">
    <name type="scientific">Neobacillus niacini</name>
    <dbReference type="NCBI Taxonomy" id="86668"/>
    <lineage>
        <taxon>Bacteria</taxon>
        <taxon>Bacillati</taxon>
        <taxon>Bacillota</taxon>
        <taxon>Bacilli</taxon>
        <taxon>Bacillales</taxon>
        <taxon>Bacillaceae</taxon>
        <taxon>Neobacillus</taxon>
    </lineage>
</organism>
<protein>
    <recommendedName>
        <fullName evidence="1">Glycosyl transferase family 28 C-terminal domain-containing protein</fullName>
    </recommendedName>
</protein>
<dbReference type="Pfam" id="PF04101">
    <property type="entry name" value="Glyco_tran_28_C"/>
    <property type="match status" value="1"/>
</dbReference>
<evidence type="ECO:0000313" key="2">
    <source>
        <dbReference type="EMBL" id="NYE05887.1"/>
    </source>
</evidence>
<gene>
    <name evidence="2" type="ORF">F4694_002662</name>
</gene>
<dbReference type="InterPro" id="IPR053205">
    <property type="entry name" value="GHMP_kinase_L-arabinokinase"/>
</dbReference>
<sequence>MKTIAYYVSDYGYGHASRSIAIIRKLLNHAEINIILCHSFAISFIKASLNSTRITYRNIRTDIGYFLKKDSLHPDKDLLLKEYKSFVQDWDKYIKEEREFLTVNCVELVISDISPLPFYAAEGLGIPSVGISNFTWFTAYQGLIDDSELLTFKEAYQKMTHFYSLATSQEQWDIKTSVYGFYSREVDLKEVKRIKELVNPHGNKRIVFLGLGMKIDVGTLNKLPIWDSPNCVFLVSSNVHVDRPNIFPIPSDYLESQNYIAASDLVISKAGWGMIGEALSADVPLLILNRPSMKEDQNTTNYLNQRNLCETIEWNDFLNYKVDTSKIKSNNKEKVNSNDQAEKIAADLLEIIQLE</sequence>
<dbReference type="Proteomes" id="UP000548423">
    <property type="component" value="Unassembled WGS sequence"/>
</dbReference>
<dbReference type="EMBL" id="JACCBX010000005">
    <property type="protein sequence ID" value="NYE05887.1"/>
    <property type="molecule type" value="Genomic_DNA"/>
</dbReference>
<evidence type="ECO:0000259" key="1">
    <source>
        <dbReference type="Pfam" id="PF04101"/>
    </source>
</evidence>
<dbReference type="AlphaFoldDB" id="A0A852TDX2"/>
<comment type="caution">
    <text evidence="2">The sequence shown here is derived from an EMBL/GenBank/DDBJ whole genome shotgun (WGS) entry which is preliminary data.</text>
</comment>
<dbReference type="Pfam" id="PF13528">
    <property type="entry name" value="Glyco_trans_1_3"/>
    <property type="match status" value="1"/>
</dbReference>
<dbReference type="GO" id="GO:0016758">
    <property type="term" value="F:hexosyltransferase activity"/>
    <property type="evidence" value="ECO:0007669"/>
    <property type="project" value="InterPro"/>
</dbReference>
<dbReference type="SUPFAM" id="SSF53756">
    <property type="entry name" value="UDP-Glycosyltransferase/glycogen phosphorylase"/>
    <property type="match status" value="1"/>
</dbReference>
<dbReference type="PANTHER" id="PTHR38134">
    <property type="entry name" value="SLR1395 PROTEIN"/>
    <property type="match status" value="1"/>
</dbReference>
<accession>A0A852TDX2</accession>
<dbReference type="InterPro" id="IPR007235">
    <property type="entry name" value="Glyco_trans_28_C"/>
</dbReference>
<reference evidence="3" key="1">
    <citation type="submission" date="2020-07" db="EMBL/GenBank/DDBJ databases">
        <authorList>
            <person name="Partida-Martinez L."/>
            <person name="Huntemann M."/>
            <person name="Clum A."/>
            <person name="Wang J."/>
            <person name="Palaniappan K."/>
            <person name="Ritter S."/>
            <person name="Chen I.-M."/>
            <person name="Stamatis D."/>
            <person name="Reddy T."/>
            <person name="O'Malley R."/>
            <person name="Daum C."/>
            <person name="Shapiro N."/>
            <person name="Ivanova N."/>
            <person name="Kyrpides N."/>
            <person name="Woyke T."/>
        </authorList>
    </citation>
    <scope>NUCLEOTIDE SEQUENCE [LARGE SCALE GENOMIC DNA]</scope>
    <source>
        <strain evidence="3">AT2.8</strain>
    </source>
</reference>
<dbReference type="Gene3D" id="3.40.50.2000">
    <property type="entry name" value="Glycogen Phosphorylase B"/>
    <property type="match status" value="1"/>
</dbReference>
<feature type="domain" description="Glycosyl transferase family 28 C-terminal" evidence="1">
    <location>
        <begin position="253"/>
        <end position="343"/>
    </location>
</feature>
<proteinExistence type="predicted"/>
<reference evidence="3" key="2">
    <citation type="submission" date="2020-08" db="EMBL/GenBank/DDBJ databases">
        <title>The Agave Microbiome: Exploring the role of microbial communities in plant adaptations to desert environments.</title>
        <authorList>
            <person name="Partida-Martinez L.P."/>
        </authorList>
    </citation>
    <scope>NUCLEOTIDE SEQUENCE [LARGE SCALE GENOMIC DNA]</scope>
    <source>
        <strain evidence="3">AT2.8</strain>
    </source>
</reference>
<dbReference type="PANTHER" id="PTHR38134:SF2">
    <property type="entry name" value="GALACTOKINASE"/>
    <property type="match status" value="1"/>
</dbReference>
<name>A0A852TDX2_9BACI</name>
<evidence type="ECO:0000313" key="3">
    <source>
        <dbReference type="Proteomes" id="UP000548423"/>
    </source>
</evidence>